<gene>
    <name evidence="1" type="ORF">GXW79_00815</name>
</gene>
<organism evidence="1 2">
    <name type="scientific">Plastoroseomonas arctica</name>
    <dbReference type="NCBI Taxonomy" id="1509237"/>
    <lineage>
        <taxon>Bacteria</taxon>
        <taxon>Pseudomonadati</taxon>
        <taxon>Pseudomonadota</taxon>
        <taxon>Alphaproteobacteria</taxon>
        <taxon>Acetobacterales</taxon>
        <taxon>Acetobacteraceae</taxon>
        <taxon>Plastoroseomonas</taxon>
    </lineage>
</organism>
<dbReference type="AlphaFoldDB" id="A0AAF1JU47"/>
<accession>A0AAF1JU47</accession>
<dbReference type="Proteomes" id="UP001196068">
    <property type="component" value="Unassembled WGS sequence"/>
</dbReference>
<keyword evidence="2" id="KW-1185">Reference proteome</keyword>
<dbReference type="RefSeq" id="WP_211872307.1">
    <property type="nucleotide sequence ID" value="NZ_JAAEDH010000001.1"/>
</dbReference>
<evidence type="ECO:0000313" key="1">
    <source>
        <dbReference type="EMBL" id="MBR0653611.1"/>
    </source>
</evidence>
<evidence type="ECO:0000313" key="2">
    <source>
        <dbReference type="Proteomes" id="UP001196068"/>
    </source>
</evidence>
<sequence>MGAMRLTLDLPEALSAGIAALAASEGRSPEAVALAVPSWRIADFEEARAELAQAEADIAAGLIMPHDEVMEEMRGWAAALRARKPG</sequence>
<proteinExistence type="predicted"/>
<reference evidence="1" key="1">
    <citation type="submission" date="2020-01" db="EMBL/GenBank/DDBJ databases">
        <authorList>
            <person name="Rat A."/>
        </authorList>
    </citation>
    <scope>NUCLEOTIDE SEQUENCE</scope>
    <source>
        <strain evidence="1">LMG 28251</strain>
    </source>
</reference>
<name>A0AAF1JU47_9PROT</name>
<dbReference type="EMBL" id="JAAEDH010000001">
    <property type="protein sequence ID" value="MBR0653611.1"/>
    <property type="molecule type" value="Genomic_DNA"/>
</dbReference>
<comment type="caution">
    <text evidence="1">The sequence shown here is derived from an EMBL/GenBank/DDBJ whole genome shotgun (WGS) entry which is preliminary data.</text>
</comment>
<protein>
    <submittedName>
        <fullName evidence="1">Uncharacterized protein</fullName>
    </submittedName>
</protein>
<reference evidence="1" key="2">
    <citation type="journal article" date="2021" name="Syst. Appl. Microbiol.">
        <title>Roseomonas hellenica sp. nov., isolated from roots of wild-growing Alkanna tinctoria.</title>
        <authorList>
            <person name="Rat A."/>
            <person name="Naranjo H.D."/>
            <person name="Lebbe L."/>
            <person name="Cnockaert M."/>
            <person name="Krigas N."/>
            <person name="Grigoriadou K."/>
            <person name="Maloupa E."/>
            <person name="Willems A."/>
        </authorList>
    </citation>
    <scope>NUCLEOTIDE SEQUENCE</scope>
    <source>
        <strain evidence="1">LMG 28251</strain>
    </source>
</reference>